<reference evidence="1 2" key="1">
    <citation type="journal article" date="2013" name="Int. J. Syst. Evol. Microbiol.">
        <title>Kordia antarctica sp. nov., isolated from Antarctic seawater.</title>
        <authorList>
            <person name="Baek K."/>
            <person name="Choi A."/>
            <person name="Kang I."/>
            <person name="Lee K."/>
            <person name="Cho J.C."/>
        </authorList>
    </citation>
    <scope>NUCLEOTIDE SEQUENCE [LARGE SCALE GENOMIC DNA]</scope>
    <source>
        <strain evidence="1 2">IMCC3317</strain>
    </source>
</reference>
<protein>
    <submittedName>
        <fullName evidence="1">Uncharacterized protein</fullName>
    </submittedName>
</protein>
<dbReference type="Proteomes" id="UP000464657">
    <property type="component" value="Chromosome"/>
</dbReference>
<gene>
    <name evidence="1" type="ORF">IMCC3317_02050</name>
</gene>
<dbReference type="KEGG" id="kan:IMCC3317_02050"/>
<name>A0A7L4ZE94_9FLAO</name>
<evidence type="ECO:0000313" key="1">
    <source>
        <dbReference type="EMBL" id="QHI34860.1"/>
    </source>
</evidence>
<evidence type="ECO:0000313" key="2">
    <source>
        <dbReference type="Proteomes" id="UP000464657"/>
    </source>
</evidence>
<dbReference type="AlphaFoldDB" id="A0A7L4ZE94"/>
<dbReference type="EMBL" id="CP019288">
    <property type="protein sequence ID" value="QHI34860.1"/>
    <property type="molecule type" value="Genomic_DNA"/>
</dbReference>
<organism evidence="1 2">
    <name type="scientific">Kordia antarctica</name>
    <dbReference type="NCBI Taxonomy" id="1218801"/>
    <lineage>
        <taxon>Bacteria</taxon>
        <taxon>Pseudomonadati</taxon>
        <taxon>Bacteroidota</taxon>
        <taxon>Flavobacteriia</taxon>
        <taxon>Flavobacteriales</taxon>
        <taxon>Flavobacteriaceae</taxon>
        <taxon>Kordia</taxon>
    </lineage>
</organism>
<proteinExistence type="predicted"/>
<sequence>MENEFKRVMSERSDEELIKIVTIERNGYNPIAIEAAEL</sequence>
<keyword evidence="2" id="KW-1185">Reference proteome</keyword>
<accession>A0A7L4ZE94</accession>